<name>A0ABT8BGF4_9HYPH</name>
<accession>A0ABT8BGF4</accession>
<gene>
    <name evidence="1" type="ORF">QWZ12_08310</name>
</gene>
<protein>
    <submittedName>
        <fullName evidence="1">Uncharacterized protein</fullName>
    </submittedName>
</protein>
<dbReference type="EMBL" id="JAUFPX010000006">
    <property type="protein sequence ID" value="MDN3590615.1"/>
    <property type="molecule type" value="Genomic_DNA"/>
</dbReference>
<dbReference type="Proteomes" id="UP001224644">
    <property type="component" value="Unassembled WGS sequence"/>
</dbReference>
<reference evidence="2" key="1">
    <citation type="journal article" date="2019" name="Int. J. Syst. Evol. Microbiol.">
        <title>The Global Catalogue of Microorganisms (GCM) 10K type strain sequencing project: providing services to taxonomists for standard genome sequencing and annotation.</title>
        <authorList>
            <consortium name="The Broad Institute Genomics Platform"/>
            <consortium name="The Broad Institute Genome Sequencing Center for Infectious Disease"/>
            <person name="Wu L."/>
            <person name="Ma J."/>
        </authorList>
    </citation>
    <scope>NUCLEOTIDE SEQUENCE [LARGE SCALE GENOMIC DNA]</scope>
    <source>
        <strain evidence="2">CECT 7069</strain>
    </source>
</reference>
<evidence type="ECO:0000313" key="2">
    <source>
        <dbReference type="Proteomes" id="UP001224644"/>
    </source>
</evidence>
<sequence>MPAAPAVIPADPKLWRQGFLDLRPSVVPCPGFTMATWGTTHEVCIDFLDRNAEEAAALGWTTLQLFGVHPQVGLIRVDFCGGVVIPGDKLSALTANRIEFGDTAHYRDTPGRPTGAVPIWLFGR</sequence>
<dbReference type="RefSeq" id="WP_238222997.1">
    <property type="nucleotide sequence ID" value="NZ_BPQD01000003.1"/>
</dbReference>
<evidence type="ECO:0000313" key="1">
    <source>
        <dbReference type="EMBL" id="MDN3590615.1"/>
    </source>
</evidence>
<organism evidence="1 2">
    <name type="scientific">Methylobacterium adhaesivum</name>
    <dbReference type="NCBI Taxonomy" id="333297"/>
    <lineage>
        <taxon>Bacteria</taxon>
        <taxon>Pseudomonadati</taxon>
        <taxon>Pseudomonadota</taxon>
        <taxon>Alphaproteobacteria</taxon>
        <taxon>Hyphomicrobiales</taxon>
        <taxon>Methylobacteriaceae</taxon>
        <taxon>Methylobacterium</taxon>
    </lineage>
</organism>
<proteinExistence type="predicted"/>
<keyword evidence="2" id="KW-1185">Reference proteome</keyword>
<comment type="caution">
    <text evidence="1">The sequence shown here is derived from an EMBL/GenBank/DDBJ whole genome shotgun (WGS) entry which is preliminary data.</text>
</comment>